<keyword evidence="1" id="KW-0472">Membrane</keyword>
<dbReference type="InterPro" id="IPR021356">
    <property type="entry name" value="Integr_conj_element_PFL4702"/>
</dbReference>
<name>A0A0Q0GFN3_PSEA0</name>
<accession>A0A0Q0GFN3</accession>
<proteinExistence type="predicted"/>
<evidence type="ECO:0000256" key="1">
    <source>
        <dbReference type="SAM" id="Phobius"/>
    </source>
</evidence>
<organism evidence="2 3">
    <name type="scientific">Pseudomonas amygdali pv. ulmi</name>
    <dbReference type="NCBI Taxonomy" id="251720"/>
    <lineage>
        <taxon>Bacteria</taxon>
        <taxon>Pseudomonadati</taxon>
        <taxon>Pseudomonadota</taxon>
        <taxon>Gammaproteobacteria</taxon>
        <taxon>Pseudomonadales</taxon>
        <taxon>Pseudomonadaceae</taxon>
        <taxon>Pseudomonas</taxon>
        <taxon>Pseudomonas amygdali</taxon>
    </lineage>
</organism>
<evidence type="ECO:0000313" key="3">
    <source>
        <dbReference type="Proteomes" id="UP000050266"/>
    </source>
</evidence>
<feature type="transmembrane region" description="Helical" evidence="1">
    <location>
        <begin position="99"/>
        <end position="121"/>
    </location>
</feature>
<dbReference type="Pfam" id="PF11190">
    <property type="entry name" value="DUF2976"/>
    <property type="match status" value="1"/>
</dbReference>
<keyword evidence="1" id="KW-0812">Transmembrane</keyword>
<dbReference type="NCBIfam" id="TIGR03745">
    <property type="entry name" value="conj_TIGR03745"/>
    <property type="match status" value="1"/>
</dbReference>
<dbReference type="AlphaFoldDB" id="A0A0Q0GFN3"/>
<dbReference type="OrthoDB" id="5784566at2"/>
<comment type="caution">
    <text evidence="2">The sequence shown here is derived from an EMBL/GenBank/DDBJ whole genome shotgun (WGS) entry which is preliminary data.</text>
</comment>
<feature type="transmembrane region" description="Helical" evidence="1">
    <location>
        <begin position="63"/>
        <end position="87"/>
    </location>
</feature>
<protein>
    <submittedName>
        <fullName evidence="2">GntR family transcriptional regulator</fullName>
    </submittedName>
</protein>
<keyword evidence="1" id="KW-1133">Transmembrane helix</keyword>
<reference evidence="2 3" key="1">
    <citation type="submission" date="2015-09" db="EMBL/GenBank/DDBJ databases">
        <title>Genome announcement of multiple Pseudomonas syringae strains.</title>
        <authorList>
            <person name="Thakur S."/>
            <person name="Wang P.W."/>
            <person name="Gong Y."/>
            <person name="Weir B.S."/>
            <person name="Guttman D.S."/>
        </authorList>
    </citation>
    <scope>NUCLEOTIDE SEQUENCE [LARGE SCALE GENOMIC DNA]</scope>
    <source>
        <strain evidence="2 3">ICMP3962</strain>
    </source>
</reference>
<dbReference type="EMBL" id="LJRQ01000195">
    <property type="protein sequence ID" value="KPZ12419.1"/>
    <property type="molecule type" value="Genomic_DNA"/>
</dbReference>
<evidence type="ECO:0000313" key="2">
    <source>
        <dbReference type="EMBL" id="KPZ12419.1"/>
    </source>
</evidence>
<dbReference type="RefSeq" id="WP_081026769.1">
    <property type="nucleotide sequence ID" value="NZ_LIHQ01000216.1"/>
</dbReference>
<sequence length="128" mass="13326">MKTPTQRGRFTGRNILSGLFQGVGAAGVALMAISGQAFAALPTSEAPTRGEGSSLVVTLQNYGFDVFTLIGLILAAFAFIGVAYHALSTYGAIHTGKKTWGDFGITCAVGAMLLVIIVWLLTKSSTIL</sequence>
<dbReference type="PATRIC" id="fig|251720.4.peg.1942"/>
<gene>
    <name evidence="2" type="ORF">ALO41_200012</name>
</gene>
<dbReference type="Proteomes" id="UP000050266">
    <property type="component" value="Unassembled WGS sequence"/>
</dbReference>